<evidence type="ECO:0000259" key="10">
    <source>
        <dbReference type="PROSITE" id="PS51192"/>
    </source>
</evidence>
<dbReference type="Proteomes" id="UP000823872">
    <property type="component" value="Chromosome B2"/>
</dbReference>
<dbReference type="InterPro" id="IPR036612">
    <property type="entry name" value="KH_dom_type_1_sf"/>
</dbReference>
<evidence type="ECO:0000256" key="1">
    <source>
        <dbReference type="ARBA" id="ARBA00012552"/>
    </source>
</evidence>
<keyword evidence="5 8" id="KW-0067">ATP-binding</keyword>
<comment type="similarity">
    <text evidence="8">Belongs to the DEAD box helicase family.</text>
</comment>
<dbReference type="SUPFAM" id="SSF52540">
    <property type="entry name" value="P-loop containing nucleoside triphosphate hydrolases"/>
    <property type="match status" value="1"/>
</dbReference>
<evidence type="ECO:0000313" key="14">
    <source>
        <dbReference type="Proteomes" id="UP000823872"/>
    </source>
</evidence>
<evidence type="ECO:0000256" key="4">
    <source>
        <dbReference type="ARBA" id="ARBA00022806"/>
    </source>
</evidence>
<feature type="domain" description="Helicase ATP-binding" evidence="10">
    <location>
        <begin position="228"/>
        <end position="403"/>
    </location>
</feature>
<reference evidence="13" key="3">
    <citation type="submission" date="2025-09" db="UniProtKB">
        <authorList>
            <consortium name="Ensembl"/>
        </authorList>
    </citation>
    <scope>IDENTIFICATION</scope>
    <source>
        <strain evidence="13">breed Abyssinian</strain>
    </source>
</reference>
<dbReference type="InterPro" id="IPR011545">
    <property type="entry name" value="DEAD/DEAH_box_helicase_dom"/>
</dbReference>
<evidence type="ECO:0000256" key="6">
    <source>
        <dbReference type="PROSITE-ProRule" id="PRU00117"/>
    </source>
</evidence>
<dbReference type="InterPro" id="IPR000629">
    <property type="entry name" value="RNA-helicase_DEAD-box_CS"/>
</dbReference>
<dbReference type="SMART" id="SM00490">
    <property type="entry name" value="HELICc"/>
    <property type="match status" value="1"/>
</dbReference>
<protein>
    <recommendedName>
        <fullName evidence="1">RNA helicase</fullName>
        <ecNumber evidence="1">3.6.4.13</ecNumber>
    </recommendedName>
</protein>
<dbReference type="InterPro" id="IPR001650">
    <property type="entry name" value="Helicase_C-like"/>
</dbReference>
<reference evidence="13 14" key="1">
    <citation type="submission" date="2021-02" db="EMBL/GenBank/DDBJ databases">
        <title>Safari Cat Assemblies.</title>
        <authorList>
            <person name="Bredemeyer K.R."/>
            <person name="Murphy W.J."/>
        </authorList>
    </citation>
    <scope>NUCLEOTIDE SEQUENCE [LARGE SCALE GENOMIC DNA]</scope>
</reference>
<keyword evidence="4 8" id="KW-0347">Helicase</keyword>
<dbReference type="PROSITE" id="PS51194">
    <property type="entry name" value="HELICASE_CTER"/>
    <property type="match status" value="1"/>
</dbReference>
<gene>
    <name evidence="13" type="primary">DDX43</name>
</gene>
<proteinExistence type="inferred from homology"/>
<keyword evidence="2 8" id="KW-0547">Nucleotide-binding</keyword>
<evidence type="ECO:0000313" key="13">
    <source>
        <dbReference type="Ensembl" id="ENSFCTP00005032229.1"/>
    </source>
</evidence>
<dbReference type="PROSITE" id="PS00039">
    <property type="entry name" value="DEAD_ATP_HELICASE"/>
    <property type="match status" value="1"/>
</dbReference>
<dbReference type="InterPro" id="IPR014001">
    <property type="entry name" value="Helicase_ATP-bd"/>
</dbReference>
<dbReference type="CDD" id="cd17958">
    <property type="entry name" value="DEADc_DDX43_DDX53"/>
    <property type="match status" value="1"/>
</dbReference>
<dbReference type="PANTHER" id="PTHR47958">
    <property type="entry name" value="ATP-DEPENDENT RNA HELICASE DBP3"/>
    <property type="match status" value="1"/>
</dbReference>
<dbReference type="SMART" id="SM00322">
    <property type="entry name" value="KH"/>
    <property type="match status" value="1"/>
</dbReference>
<dbReference type="SMART" id="SM00487">
    <property type="entry name" value="DEXDc"/>
    <property type="match status" value="1"/>
</dbReference>
<feature type="domain" description="Helicase C-terminal" evidence="11">
    <location>
        <begin position="415"/>
        <end position="576"/>
    </location>
</feature>
<feature type="compositionally biased region" description="Basic and acidic residues" evidence="9">
    <location>
        <begin position="26"/>
        <end position="37"/>
    </location>
</feature>
<dbReference type="Gene3D" id="3.40.50.300">
    <property type="entry name" value="P-loop containing nucleotide triphosphate hydrolases"/>
    <property type="match status" value="2"/>
</dbReference>
<dbReference type="PROSITE" id="PS51195">
    <property type="entry name" value="Q_MOTIF"/>
    <property type="match status" value="1"/>
</dbReference>
<evidence type="ECO:0000256" key="7">
    <source>
        <dbReference type="PROSITE-ProRule" id="PRU00552"/>
    </source>
</evidence>
<evidence type="ECO:0000259" key="11">
    <source>
        <dbReference type="PROSITE" id="PS51194"/>
    </source>
</evidence>
<dbReference type="Pfam" id="PF00271">
    <property type="entry name" value="Helicase_C"/>
    <property type="match status" value="1"/>
</dbReference>
<reference evidence="13" key="2">
    <citation type="submission" date="2025-08" db="UniProtKB">
        <authorList>
            <consortium name="Ensembl"/>
        </authorList>
    </citation>
    <scope>IDENTIFICATION</scope>
    <source>
        <strain evidence="13">breed Abyssinian</strain>
    </source>
</reference>
<dbReference type="Ensembl" id="ENSFCTT00005045142.1">
    <property type="protein sequence ID" value="ENSFCTP00005032229.1"/>
    <property type="gene ID" value="ENSFCTG00005015756.1"/>
</dbReference>
<feature type="compositionally biased region" description="Gly residues" evidence="9">
    <location>
        <begin position="42"/>
        <end position="51"/>
    </location>
</feature>
<dbReference type="PROSITE" id="PS50084">
    <property type="entry name" value="KH_TYPE_1"/>
    <property type="match status" value="1"/>
</dbReference>
<evidence type="ECO:0000256" key="3">
    <source>
        <dbReference type="ARBA" id="ARBA00022801"/>
    </source>
</evidence>
<accession>A0ABI7YBU2</accession>
<dbReference type="EC" id="3.6.4.13" evidence="1"/>
<evidence type="ECO:0000256" key="5">
    <source>
        <dbReference type="ARBA" id="ARBA00022840"/>
    </source>
</evidence>
<feature type="region of interest" description="Disordered" evidence="9">
    <location>
        <begin position="1"/>
        <end position="64"/>
    </location>
</feature>
<evidence type="ECO:0000256" key="9">
    <source>
        <dbReference type="SAM" id="MobiDB-lite"/>
    </source>
</evidence>
<dbReference type="CDD" id="cd18787">
    <property type="entry name" value="SF2_C_DEAD"/>
    <property type="match status" value="1"/>
</dbReference>
<dbReference type="SUPFAM" id="SSF54791">
    <property type="entry name" value="Eukaryotic type KH-domain (KH-domain type I)"/>
    <property type="match status" value="1"/>
</dbReference>
<dbReference type="GeneTree" id="ENSGT00940000163229"/>
<feature type="short sequence motif" description="Q motif" evidence="7">
    <location>
        <begin position="197"/>
        <end position="225"/>
    </location>
</feature>
<dbReference type="InterPro" id="IPR027417">
    <property type="entry name" value="P-loop_NTPase"/>
</dbReference>
<feature type="domain" description="DEAD-box RNA helicase Q" evidence="12">
    <location>
        <begin position="197"/>
        <end position="225"/>
    </location>
</feature>
<dbReference type="Pfam" id="PF00270">
    <property type="entry name" value="DEAD"/>
    <property type="match status" value="1"/>
</dbReference>
<keyword evidence="14" id="KW-1185">Reference proteome</keyword>
<dbReference type="GeneID" id="101097561"/>
<dbReference type="Gene3D" id="3.30.1370.10">
    <property type="entry name" value="K Homology domain, type 1"/>
    <property type="match status" value="1"/>
</dbReference>
<dbReference type="CDD" id="cd22430">
    <property type="entry name" value="KH-I_DDX43_DDX53"/>
    <property type="match status" value="1"/>
</dbReference>
<dbReference type="RefSeq" id="XP_019686421.2">
    <property type="nucleotide sequence ID" value="XM_019830862.3"/>
</dbReference>
<dbReference type="InterPro" id="IPR004087">
    <property type="entry name" value="KH_dom"/>
</dbReference>
<evidence type="ECO:0000259" key="12">
    <source>
        <dbReference type="PROSITE" id="PS51195"/>
    </source>
</evidence>
<evidence type="ECO:0000256" key="2">
    <source>
        <dbReference type="ARBA" id="ARBA00022741"/>
    </source>
</evidence>
<dbReference type="InterPro" id="IPR014014">
    <property type="entry name" value="RNA_helicase_DEAD_Q_motif"/>
</dbReference>
<evidence type="ECO:0000256" key="8">
    <source>
        <dbReference type="RuleBase" id="RU000492"/>
    </source>
</evidence>
<keyword evidence="6" id="KW-0694">RNA-binding</keyword>
<name>A0ABI7YBU2_FELCA</name>
<organism evidence="13 14">
    <name type="scientific">Felis catus</name>
    <name type="common">Cat</name>
    <name type="synonym">Felis silvestris catus</name>
    <dbReference type="NCBI Taxonomy" id="9685"/>
    <lineage>
        <taxon>Eukaryota</taxon>
        <taxon>Metazoa</taxon>
        <taxon>Chordata</taxon>
        <taxon>Craniata</taxon>
        <taxon>Vertebrata</taxon>
        <taxon>Euteleostomi</taxon>
        <taxon>Mammalia</taxon>
        <taxon>Eutheria</taxon>
        <taxon>Laurasiatheria</taxon>
        <taxon>Carnivora</taxon>
        <taxon>Feliformia</taxon>
        <taxon>Felidae</taxon>
        <taxon>Felinae</taxon>
        <taxon>Felis</taxon>
    </lineage>
</organism>
<dbReference type="PROSITE" id="PS51192">
    <property type="entry name" value="HELICASE_ATP_BIND_1"/>
    <property type="match status" value="1"/>
</dbReference>
<keyword evidence="3 8" id="KW-0378">Hydrolase</keyword>
<dbReference type="Pfam" id="PF00013">
    <property type="entry name" value="KH_1"/>
    <property type="match status" value="1"/>
</dbReference>
<sequence>MSRQEADANASSWVVATRRGSAVSRAPERRPTEDSNRRGQGVPKGGRGGGWRNSSGLPQPVAPGAREPPLCFGLKNMWVGAVIGRGGSKIKDIQSTTNTKIQIIKGYPDAQVRIFGSKGMKAKAKTAIDNVVKQQESYSLKPRIDLPAIKKNFYKESEATSSMSQEQVESWRKENYNIMCDDLKNGQKRQIPNPTCTFEDAFKHYPEVMENIKKAGFRKPTPIQSQTWPIVLQGIDLIGVSQTGTGKTLSYLMPGFIHLDLQPVIREKRNGPGMLVLIPTRELALQVQAECSKYSYKGLKSVCIYGGGDRNGQIQELKKGVDIIIATPGRLNDLQMNNFVDLRSITYLVLDEADKMLDMGFEPQIMKILLDVRPDRQTIMTSATWPYAVRRLAQSYLKEPMIVYVGTLDLIAVSTVKQNIIVTTEEEKRSHIQTFLENMSPKDKVIVFVSRKAVADHLSSDLILQHISVESLHGNREQKDREKALENFKTGKIRILIATDLGSRGLDVHDITHVYNYDFPRNIEEYVHRVGRTGRAGKTGMSITLITRNDWRIAGELINILERTHQNVPDELMAMAERYKANKLRREMEKFGKPQGKPKKCYY</sequence>
<dbReference type="InterPro" id="IPR004088">
    <property type="entry name" value="KH_dom_type_1"/>
</dbReference>